<evidence type="ECO:0000256" key="6">
    <source>
        <dbReference type="SAM" id="Phobius"/>
    </source>
</evidence>
<dbReference type="SUPFAM" id="SSF47384">
    <property type="entry name" value="Homodimeric domain of signal transducing histidine kinase"/>
    <property type="match status" value="1"/>
</dbReference>
<dbReference type="Pfam" id="PF00512">
    <property type="entry name" value="HisKA"/>
    <property type="match status" value="1"/>
</dbReference>
<keyword evidence="6" id="KW-0472">Membrane</keyword>
<feature type="transmembrane region" description="Helical" evidence="6">
    <location>
        <begin position="21"/>
        <end position="40"/>
    </location>
</feature>
<evidence type="ECO:0000256" key="2">
    <source>
        <dbReference type="ARBA" id="ARBA00012438"/>
    </source>
</evidence>
<dbReference type="InterPro" id="IPR036097">
    <property type="entry name" value="HisK_dim/P_sf"/>
</dbReference>
<dbReference type="Gene3D" id="3.40.50.2300">
    <property type="match status" value="1"/>
</dbReference>
<dbReference type="InterPro" id="IPR003661">
    <property type="entry name" value="HisK_dim/P_dom"/>
</dbReference>
<reference evidence="9 10" key="1">
    <citation type="submission" date="2019-09" db="EMBL/GenBank/DDBJ databases">
        <title>Hybrid Assembly of the complete Genome of the Deep-Sea Bacterium Moritella marina from long Nanopore and Illumina reads.</title>
        <authorList>
            <person name="Magin S."/>
            <person name="Georgoulis A."/>
            <person name="Papadimitriou K."/>
            <person name="Iliakis G."/>
            <person name="Vorgias C.E."/>
        </authorList>
    </citation>
    <scope>NUCLEOTIDE SEQUENCE [LARGE SCALE GENOMIC DNA]</scope>
    <source>
        <strain evidence="9 10">MP-1</strain>
    </source>
</reference>
<evidence type="ECO:0000256" key="1">
    <source>
        <dbReference type="ARBA" id="ARBA00000085"/>
    </source>
</evidence>
<dbReference type="Gene3D" id="1.10.287.130">
    <property type="match status" value="1"/>
</dbReference>
<dbReference type="InterPro" id="IPR001789">
    <property type="entry name" value="Sig_transdc_resp-reg_receiver"/>
</dbReference>
<keyword evidence="4" id="KW-0902">Two-component regulatory system</keyword>
<dbReference type="SMART" id="SM00387">
    <property type="entry name" value="HATPase_c"/>
    <property type="match status" value="1"/>
</dbReference>
<dbReference type="Pfam" id="PF02518">
    <property type="entry name" value="HATPase_c"/>
    <property type="match status" value="1"/>
</dbReference>
<dbReference type="PANTHER" id="PTHR45339">
    <property type="entry name" value="HYBRID SIGNAL TRANSDUCTION HISTIDINE KINASE J"/>
    <property type="match status" value="1"/>
</dbReference>
<keyword evidence="6" id="KW-1133">Transmembrane helix</keyword>
<dbReference type="SMART" id="SM00388">
    <property type="entry name" value="HisKA"/>
    <property type="match status" value="1"/>
</dbReference>
<proteinExistence type="predicted"/>
<feature type="transmembrane region" description="Helical" evidence="6">
    <location>
        <begin position="60"/>
        <end position="81"/>
    </location>
</feature>
<dbReference type="EMBL" id="CP044399">
    <property type="protein sequence ID" value="QFI39348.1"/>
    <property type="molecule type" value="Genomic_DNA"/>
</dbReference>
<feature type="domain" description="Histidine kinase" evidence="7">
    <location>
        <begin position="151"/>
        <end position="391"/>
    </location>
</feature>
<dbReference type="OrthoDB" id="9770795at2"/>
<dbReference type="InterPro" id="IPR036890">
    <property type="entry name" value="HATPase_C_sf"/>
</dbReference>
<keyword evidence="3" id="KW-0597">Phosphoprotein</keyword>
<dbReference type="Proteomes" id="UP000327424">
    <property type="component" value="Chromosome"/>
</dbReference>
<dbReference type="PROSITE" id="PS50109">
    <property type="entry name" value="HIS_KIN"/>
    <property type="match status" value="1"/>
</dbReference>
<dbReference type="Pfam" id="PF00072">
    <property type="entry name" value="Response_reg"/>
    <property type="match status" value="1"/>
</dbReference>
<dbReference type="KEGG" id="mmaa:FR932_16645"/>
<evidence type="ECO:0000256" key="3">
    <source>
        <dbReference type="ARBA" id="ARBA00022553"/>
    </source>
</evidence>
<organism evidence="9 10">
    <name type="scientific">Moritella marina ATCC 15381</name>
    <dbReference type="NCBI Taxonomy" id="1202962"/>
    <lineage>
        <taxon>Bacteria</taxon>
        <taxon>Pseudomonadati</taxon>
        <taxon>Pseudomonadota</taxon>
        <taxon>Gammaproteobacteria</taxon>
        <taxon>Alteromonadales</taxon>
        <taxon>Moritellaceae</taxon>
        <taxon>Moritella</taxon>
    </lineage>
</organism>
<keyword evidence="6" id="KW-0812">Transmembrane</keyword>
<dbReference type="InterPro" id="IPR004358">
    <property type="entry name" value="Sig_transdc_His_kin-like_C"/>
</dbReference>
<sequence length="553" mass="61341">MRAVKVDSNKVVLQHSLYNKIRTLLLFMLVLVVGGMFVAVEVTSQQADAQQVAAFTSLKFNLLWITLPLLLLCLFISKLVLSRLLTKPLVTLQVRCQQAIDEKENQPTFLCSPYIELDGLISLVNKALEQSAATKITKPLSGQSKQQFVDSLSNDIRTPLNSILGTAELLCEMPQNTKSVEYLKLMKQSASHMLMLLNNVADYSKIESGNLELSDERFDLLEILDQVYTSLRPLVHHNLRVRFSLDYPENLHRFYIGDPTRLQQVLVNLVVNALKFTDRGFVELQVRGTNCNSNNSNRNSSNGSNGSNGSNKLADLVFTVNDTGIGIPVTKLSRLFDADDLSHNHKASELPSGGLSLVICSRLINLMQGTLQVDSTLGEGAKFTINLSLPRVYPLRAQHIVGRSDLVLAKLIGLKVLLVENHKINRVVLQQTLNQLHMQVVTANSGIECLELVQKHQFDLIYVQVPGEDGLATIKLIRSGDSSNLKTPIIALTEDPLEFNLAKYEQVAIEGCISKPISKQALTDESVRVLGFEESQANVVQAINKKYNVASEE</sequence>
<comment type="caution">
    <text evidence="5">Lacks conserved residue(s) required for the propagation of feature annotation.</text>
</comment>
<dbReference type="EC" id="2.7.13.3" evidence="2"/>
<dbReference type="InterPro" id="IPR005467">
    <property type="entry name" value="His_kinase_dom"/>
</dbReference>
<name>A0A5J6WQ67_MORMI</name>
<evidence type="ECO:0000259" key="8">
    <source>
        <dbReference type="PROSITE" id="PS50110"/>
    </source>
</evidence>
<dbReference type="GO" id="GO:0000155">
    <property type="term" value="F:phosphorelay sensor kinase activity"/>
    <property type="evidence" value="ECO:0007669"/>
    <property type="project" value="InterPro"/>
</dbReference>
<dbReference type="RefSeq" id="WP_019442544.1">
    <property type="nucleotide sequence ID" value="NZ_ALOE01000032.1"/>
</dbReference>
<dbReference type="SMART" id="SM00448">
    <property type="entry name" value="REC"/>
    <property type="match status" value="1"/>
</dbReference>
<evidence type="ECO:0000256" key="4">
    <source>
        <dbReference type="ARBA" id="ARBA00023012"/>
    </source>
</evidence>
<dbReference type="PANTHER" id="PTHR45339:SF1">
    <property type="entry name" value="HYBRID SIGNAL TRANSDUCTION HISTIDINE KINASE J"/>
    <property type="match status" value="1"/>
</dbReference>
<gene>
    <name evidence="9" type="ORF">FR932_16645</name>
</gene>
<keyword evidence="10" id="KW-1185">Reference proteome</keyword>
<accession>A0A5J6WQ67</accession>
<evidence type="ECO:0000256" key="5">
    <source>
        <dbReference type="PROSITE-ProRule" id="PRU00169"/>
    </source>
</evidence>
<protein>
    <recommendedName>
        <fullName evidence="2">histidine kinase</fullName>
        <ecNumber evidence="2">2.7.13.3</ecNumber>
    </recommendedName>
</protein>
<dbReference type="AlphaFoldDB" id="A0A5J6WQ67"/>
<dbReference type="Gene3D" id="3.30.565.10">
    <property type="entry name" value="Histidine kinase-like ATPase, C-terminal domain"/>
    <property type="match status" value="1"/>
</dbReference>
<dbReference type="PRINTS" id="PR00344">
    <property type="entry name" value="BCTRLSENSOR"/>
</dbReference>
<dbReference type="InterPro" id="IPR011006">
    <property type="entry name" value="CheY-like_superfamily"/>
</dbReference>
<dbReference type="PROSITE" id="PS50110">
    <property type="entry name" value="RESPONSE_REGULATORY"/>
    <property type="match status" value="1"/>
</dbReference>
<dbReference type="CDD" id="cd17546">
    <property type="entry name" value="REC_hyHK_CKI1_RcsC-like"/>
    <property type="match status" value="1"/>
</dbReference>
<evidence type="ECO:0000259" key="7">
    <source>
        <dbReference type="PROSITE" id="PS50109"/>
    </source>
</evidence>
<evidence type="ECO:0000313" key="10">
    <source>
        <dbReference type="Proteomes" id="UP000327424"/>
    </source>
</evidence>
<dbReference type="CDD" id="cd00082">
    <property type="entry name" value="HisKA"/>
    <property type="match status" value="1"/>
</dbReference>
<evidence type="ECO:0000313" key="9">
    <source>
        <dbReference type="EMBL" id="QFI39348.1"/>
    </source>
</evidence>
<feature type="domain" description="Response regulatory" evidence="8">
    <location>
        <begin position="415"/>
        <end position="530"/>
    </location>
</feature>
<dbReference type="InterPro" id="IPR003594">
    <property type="entry name" value="HATPase_dom"/>
</dbReference>
<dbReference type="SUPFAM" id="SSF55874">
    <property type="entry name" value="ATPase domain of HSP90 chaperone/DNA topoisomerase II/histidine kinase"/>
    <property type="match status" value="1"/>
</dbReference>
<comment type="catalytic activity">
    <reaction evidence="1">
        <text>ATP + protein L-histidine = ADP + protein N-phospho-L-histidine.</text>
        <dbReference type="EC" id="2.7.13.3"/>
    </reaction>
</comment>
<dbReference type="SUPFAM" id="SSF52172">
    <property type="entry name" value="CheY-like"/>
    <property type="match status" value="1"/>
</dbReference>